<dbReference type="EMBL" id="JBBBZM010000350">
    <property type="protein sequence ID" value="KAL0630885.1"/>
    <property type="molecule type" value="Genomic_DNA"/>
</dbReference>
<feature type="compositionally biased region" description="Pro residues" evidence="1">
    <location>
        <begin position="7"/>
        <end position="23"/>
    </location>
</feature>
<accession>A0ABR3G4M5</accession>
<proteinExistence type="predicted"/>
<name>A0ABR3G4M5_9PEZI</name>
<organism evidence="2 3">
    <name type="scientific">Discina gigas</name>
    <dbReference type="NCBI Taxonomy" id="1032678"/>
    <lineage>
        <taxon>Eukaryota</taxon>
        <taxon>Fungi</taxon>
        <taxon>Dikarya</taxon>
        <taxon>Ascomycota</taxon>
        <taxon>Pezizomycotina</taxon>
        <taxon>Pezizomycetes</taxon>
        <taxon>Pezizales</taxon>
        <taxon>Discinaceae</taxon>
        <taxon>Discina</taxon>
    </lineage>
</organism>
<reference evidence="2 3" key="1">
    <citation type="submission" date="2024-02" db="EMBL/GenBank/DDBJ databases">
        <title>Discinaceae phylogenomics.</title>
        <authorList>
            <person name="Dirks A.C."/>
            <person name="James T.Y."/>
        </authorList>
    </citation>
    <scope>NUCLEOTIDE SEQUENCE [LARGE SCALE GENOMIC DNA]</scope>
    <source>
        <strain evidence="2 3">ACD0624</strain>
    </source>
</reference>
<keyword evidence="3" id="KW-1185">Reference proteome</keyword>
<evidence type="ECO:0000256" key="1">
    <source>
        <dbReference type="SAM" id="MobiDB-lite"/>
    </source>
</evidence>
<protein>
    <submittedName>
        <fullName evidence="2">Uncharacterized protein</fullName>
    </submittedName>
</protein>
<feature type="compositionally biased region" description="Pro residues" evidence="1">
    <location>
        <begin position="197"/>
        <end position="206"/>
    </location>
</feature>
<evidence type="ECO:0000313" key="2">
    <source>
        <dbReference type="EMBL" id="KAL0630885.1"/>
    </source>
</evidence>
<evidence type="ECO:0000313" key="3">
    <source>
        <dbReference type="Proteomes" id="UP001447188"/>
    </source>
</evidence>
<feature type="region of interest" description="Disordered" evidence="1">
    <location>
        <begin position="96"/>
        <end position="119"/>
    </location>
</feature>
<feature type="region of interest" description="Disordered" evidence="1">
    <location>
        <begin position="189"/>
        <end position="208"/>
    </location>
</feature>
<feature type="region of interest" description="Disordered" evidence="1">
    <location>
        <begin position="1"/>
        <end position="31"/>
    </location>
</feature>
<feature type="compositionally biased region" description="Pro residues" evidence="1">
    <location>
        <begin position="105"/>
        <end position="115"/>
    </location>
</feature>
<sequence length="291" mass="31903">MERHNAPAPPPLAPPAPTPPPPTTRASPPYMAPGIWTMDRDVLNVPGVRDNLFSSPRSRLYCEMTLFAVCSFPPEKFCAFHTSRHFFGPTAPGKSAADYLRRGPPKPAPTPPPPTARASSSYMAPGIWTMDRDVLNVPGVRDNLFSSPRSRLYCEMTLFAVCSFPPEKFCAFHTSRHFFGPTAPGKSAADYLRRGPPKPAPTPPLPTTRASSSYLAPFIWAMDRDVLNVPGVRYNLFTSPPPSSYCVTGFFAVCSFPPGKFCAFHTSHHFFGPTAPGKSAADYLRRGPPRF</sequence>
<dbReference type="Proteomes" id="UP001447188">
    <property type="component" value="Unassembled WGS sequence"/>
</dbReference>
<comment type="caution">
    <text evidence="2">The sequence shown here is derived from an EMBL/GenBank/DDBJ whole genome shotgun (WGS) entry which is preliminary data.</text>
</comment>
<gene>
    <name evidence="2" type="ORF">Q9L58_010263</name>
</gene>